<evidence type="ECO:0000313" key="7">
    <source>
        <dbReference type="Proteomes" id="UP000515561"/>
    </source>
</evidence>
<evidence type="ECO:0000256" key="5">
    <source>
        <dbReference type="ARBA" id="ARBA00023136"/>
    </source>
</evidence>
<keyword evidence="3" id="KW-0812">Transmembrane</keyword>
<dbReference type="PANTHER" id="PTHR32196:SF69">
    <property type="entry name" value="BRANCHED-CHAIN AMINO ACID TRANSPORT SYSTEM, PERMEASE PROTEIN"/>
    <property type="match status" value="1"/>
</dbReference>
<evidence type="ECO:0000256" key="1">
    <source>
        <dbReference type="ARBA" id="ARBA00004651"/>
    </source>
</evidence>
<proteinExistence type="predicted"/>
<dbReference type="GO" id="GO:0022857">
    <property type="term" value="F:transmembrane transporter activity"/>
    <property type="evidence" value="ECO:0007669"/>
    <property type="project" value="InterPro"/>
</dbReference>
<dbReference type="PANTHER" id="PTHR32196">
    <property type="entry name" value="ABC TRANSPORTER PERMEASE PROTEIN YPHD-RELATED-RELATED"/>
    <property type="match status" value="1"/>
</dbReference>
<organism evidence="6 7">
    <name type="scientific">Anaerocolumna cellulosilytica</name>
    <dbReference type="NCBI Taxonomy" id="433286"/>
    <lineage>
        <taxon>Bacteria</taxon>
        <taxon>Bacillati</taxon>
        <taxon>Bacillota</taxon>
        <taxon>Clostridia</taxon>
        <taxon>Lachnospirales</taxon>
        <taxon>Lachnospiraceae</taxon>
        <taxon>Anaerocolumna</taxon>
    </lineage>
</organism>
<sequence length="344" mass="37584">MNHKTVSYKLQSVLKLIILPVAVYIIFEIIDRLVTGKGVISSKADLRVLFRTVITCYCFAMALNCNLLLGRMDLSAGAQMFMGCIFGGNIALQFNLGGIGILVLSIVIGALCGLLVGVLFVNMRILPMVLGIGMTLIFECFSFGAYNQQGLMLYGKKNVEILSNLTFILLVAILLILVMTFLFQHSTFGYSRRAIQGSQKLAADSGINIFKNCILCYVLAGALVACAGVFDTAYKGTLTPGLGMSSNGSVFSNMFPMFLGIWLGSFVRNPVIGVLGGAVSVKLLTLGLSKLALGGSTQNIIIYSLFLIFMIYRTNSSKMEYLKKKKVRIKLAQETRRERHLQIT</sequence>
<dbReference type="Pfam" id="PF02653">
    <property type="entry name" value="BPD_transp_2"/>
    <property type="match status" value="1"/>
</dbReference>
<evidence type="ECO:0000256" key="2">
    <source>
        <dbReference type="ARBA" id="ARBA00022475"/>
    </source>
</evidence>
<dbReference type="EMBL" id="AP023367">
    <property type="protein sequence ID" value="BCJ96294.1"/>
    <property type="molecule type" value="Genomic_DNA"/>
</dbReference>
<protein>
    <submittedName>
        <fullName evidence="6">Monosaccharide-transporting ATPase</fullName>
    </submittedName>
</protein>
<dbReference type="KEGG" id="acel:acsn021_38630"/>
<gene>
    <name evidence="6" type="ORF">acsn021_38630</name>
</gene>
<keyword evidence="5" id="KW-0472">Membrane</keyword>
<evidence type="ECO:0000256" key="4">
    <source>
        <dbReference type="ARBA" id="ARBA00022989"/>
    </source>
</evidence>
<keyword evidence="7" id="KW-1185">Reference proteome</keyword>
<keyword evidence="2" id="KW-1003">Cell membrane</keyword>
<name>A0A6S6R056_9FIRM</name>
<reference evidence="6 7" key="1">
    <citation type="journal article" date="2016" name="Int. J. Syst. Evol. Microbiol.">
        <title>Descriptions of Anaerotaenia torta gen. nov., sp. nov. and Anaerocolumna cellulosilytica gen. nov., sp. nov. isolated from a methanogenic reactor of cattle waste.</title>
        <authorList>
            <person name="Uek A."/>
            <person name="Ohtaki Y."/>
            <person name="Kaku N."/>
            <person name="Ueki K."/>
        </authorList>
    </citation>
    <scope>NUCLEOTIDE SEQUENCE [LARGE SCALE GENOMIC DNA]</scope>
    <source>
        <strain evidence="6 7">SN021</strain>
    </source>
</reference>
<accession>A0A6S6R056</accession>
<dbReference type="AlphaFoldDB" id="A0A6S6R056"/>
<evidence type="ECO:0000256" key="3">
    <source>
        <dbReference type="ARBA" id="ARBA00022692"/>
    </source>
</evidence>
<dbReference type="RefSeq" id="WP_184093166.1">
    <property type="nucleotide sequence ID" value="NZ_AP023367.1"/>
</dbReference>
<dbReference type="InterPro" id="IPR001851">
    <property type="entry name" value="ABC_transp_permease"/>
</dbReference>
<evidence type="ECO:0000313" key="6">
    <source>
        <dbReference type="EMBL" id="BCJ96294.1"/>
    </source>
</evidence>
<keyword evidence="4" id="KW-1133">Transmembrane helix</keyword>
<dbReference type="Proteomes" id="UP000515561">
    <property type="component" value="Chromosome"/>
</dbReference>
<comment type="subcellular location">
    <subcellularLocation>
        <location evidence="1">Cell membrane</location>
        <topology evidence="1">Multi-pass membrane protein</topology>
    </subcellularLocation>
</comment>
<dbReference type="GO" id="GO:0005886">
    <property type="term" value="C:plasma membrane"/>
    <property type="evidence" value="ECO:0007669"/>
    <property type="project" value="UniProtKB-SubCell"/>
</dbReference>